<dbReference type="OMA" id="PQTAWLN"/>
<dbReference type="PANTHER" id="PTHR43245:SF11">
    <property type="entry name" value="LD23561P"/>
    <property type="match status" value="1"/>
</dbReference>
<dbReference type="InterPro" id="IPR036291">
    <property type="entry name" value="NAD(P)-bd_dom_sf"/>
</dbReference>
<dbReference type="AlphaFoldDB" id="A0A336MS68"/>
<dbReference type="PANTHER" id="PTHR43245">
    <property type="entry name" value="BIFUNCTIONAL POLYMYXIN RESISTANCE PROTEIN ARNA"/>
    <property type="match status" value="1"/>
</dbReference>
<organism evidence="2">
    <name type="scientific">Culicoides sonorensis</name>
    <name type="common">Biting midge</name>
    <dbReference type="NCBI Taxonomy" id="179676"/>
    <lineage>
        <taxon>Eukaryota</taxon>
        <taxon>Metazoa</taxon>
        <taxon>Ecdysozoa</taxon>
        <taxon>Arthropoda</taxon>
        <taxon>Hexapoda</taxon>
        <taxon>Insecta</taxon>
        <taxon>Pterygota</taxon>
        <taxon>Neoptera</taxon>
        <taxon>Endopterygota</taxon>
        <taxon>Diptera</taxon>
        <taxon>Nematocera</taxon>
        <taxon>Chironomoidea</taxon>
        <taxon>Ceratopogonidae</taxon>
        <taxon>Ceratopogoninae</taxon>
        <taxon>Culicoides</taxon>
        <taxon>Monoculicoides</taxon>
    </lineage>
</organism>
<reference evidence="2" key="1">
    <citation type="submission" date="2018-07" db="EMBL/GenBank/DDBJ databases">
        <authorList>
            <person name="Quirk P.G."/>
            <person name="Krulwich T.A."/>
        </authorList>
    </citation>
    <scope>NUCLEOTIDE SEQUENCE</scope>
</reference>
<protein>
    <submittedName>
        <fullName evidence="2">CSON003352 protein</fullName>
    </submittedName>
</protein>
<sequence length="361" mass="40691">MTKPKILILGGTGFIGRNIVNYLVTNDLVDKILVVDKVPPQMAWMNEETKNVFENSGLVEFRSANLIHQASVDRALEGETYDFVINCAAETRPGFAAEIYEESVYKLGINCIKGAAKIQGLKRFIQLSSCMSSSGTTEVKEDCIVEPWTMIGKEHAKLEDYLKGQKSVKYTIVRLPVVYGKGDRTGLTPRIIAAILYKHLNTSMKLLWTKDLKLNTIHVEDVASAIFHLNTNPRAENEIFNVVDQSQSTQGSITDILCEIFGIKCEYLGQVLSKMTQIDVMGVVKEINEEHLELWAKLCKQNELNTPLTPYIDADVLQNKHINMSNEKLTGFGFKFKFPVLKKELIQDVIDDYVIQKLLPK</sequence>
<dbReference type="SUPFAM" id="SSF51735">
    <property type="entry name" value="NAD(P)-binding Rossmann-fold domains"/>
    <property type="match status" value="1"/>
</dbReference>
<dbReference type="InterPro" id="IPR050177">
    <property type="entry name" value="Lipid_A_modif_metabolic_enz"/>
</dbReference>
<dbReference type="VEuPathDB" id="VectorBase:CSON003352"/>
<dbReference type="InterPro" id="IPR001509">
    <property type="entry name" value="Epimerase_deHydtase"/>
</dbReference>
<dbReference type="Gene3D" id="3.40.50.720">
    <property type="entry name" value="NAD(P)-binding Rossmann-like Domain"/>
    <property type="match status" value="1"/>
</dbReference>
<evidence type="ECO:0000313" key="2">
    <source>
        <dbReference type="EMBL" id="SSX31117.1"/>
    </source>
</evidence>
<proteinExistence type="predicted"/>
<gene>
    <name evidence="2" type="primary">CSON003352</name>
</gene>
<accession>A0A336MS68</accession>
<evidence type="ECO:0000259" key="1">
    <source>
        <dbReference type="Pfam" id="PF01370"/>
    </source>
</evidence>
<dbReference type="EMBL" id="UFQT01001600">
    <property type="protein sequence ID" value="SSX31117.1"/>
    <property type="molecule type" value="Genomic_DNA"/>
</dbReference>
<dbReference type="Pfam" id="PF01370">
    <property type="entry name" value="Epimerase"/>
    <property type="match status" value="1"/>
</dbReference>
<name>A0A336MS68_CULSO</name>
<feature type="domain" description="NAD-dependent epimerase/dehydratase" evidence="1">
    <location>
        <begin position="6"/>
        <end position="242"/>
    </location>
</feature>